<dbReference type="AlphaFoldDB" id="A0A7S1FCK8"/>
<reference evidence="2" key="1">
    <citation type="submission" date="2021-01" db="EMBL/GenBank/DDBJ databases">
        <authorList>
            <person name="Corre E."/>
            <person name="Pelletier E."/>
            <person name="Niang G."/>
            <person name="Scheremetjew M."/>
            <person name="Finn R."/>
            <person name="Kale V."/>
            <person name="Holt S."/>
            <person name="Cochrane G."/>
            <person name="Meng A."/>
            <person name="Brown T."/>
            <person name="Cohen L."/>
        </authorList>
    </citation>
    <scope>NUCLEOTIDE SEQUENCE</scope>
</reference>
<protein>
    <recommendedName>
        <fullName evidence="3">CUB domain-containing protein</fullName>
    </recommendedName>
</protein>
<keyword evidence="1" id="KW-0812">Transmembrane</keyword>
<dbReference type="EMBL" id="HBFQ01044413">
    <property type="protein sequence ID" value="CAD8857130.1"/>
    <property type="molecule type" value="Transcribed_RNA"/>
</dbReference>
<proteinExistence type="predicted"/>
<keyword evidence="1" id="KW-0472">Membrane</keyword>
<name>A0A7S1FCK8_NOCSC</name>
<gene>
    <name evidence="2" type="ORF">NSCI0253_LOCUS31482</name>
</gene>
<evidence type="ECO:0000313" key="2">
    <source>
        <dbReference type="EMBL" id="CAD8857130.1"/>
    </source>
</evidence>
<evidence type="ECO:0008006" key="3">
    <source>
        <dbReference type="Google" id="ProtNLM"/>
    </source>
</evidence>
<sequence>MCTQPYTPPPPSSWRVLSEDGYGCGVSANCVTSPHYPGNYGFPGRCVLAVKENATVHVDHFDTDFLDMLTIGSVQLHGNVHVPDLLNISVFPSTSIAWTSNGPGQRKGWSMCTGPYTPPPPSDWMHLVIAVVVFVGTLVICLAILCGSLMCCQQGDENVGYVEMDAVS</sequence>
<keyword evidence="1" id="KW-1133">Transmembrane helix</keyword>
<accession>A0A7S1FCK8</accession>
<organism evidence="2">
    <name type="scientific">Noctiluca scintillans</name>
    <name type="common">Sea sparkle</name>
    <name type="synonym">Red tide dinoflagellate</name>
    <dbReference type="NCBI Taxonomy" id="2966"/>
    <lineage>
        <taxon>Eukaryota</taxon>
        <taxon>Sar</taxon>
        <taxon>Alveolata</taxon>
        <taxon>Dinophyceae</taxon>
        <taxon>Noctilucales</taxon>
        <taxon>Noctilucaceae</taxon>
        <taxon>Noctiluca</taxon>
    </lineage>
</organism>
<evidence type="ECO:0000256" key="1">
    <source>
        <dbReference type="SAM" id="Phobius"/>
    </source>
</evidence>
<feature type="transmembrane region" description="Helical" evidence="1">
    <location>
        <begin position="124"/>
        <end position="145"/>
    </location>
</feature>